<dbReference type="Pfam" id="PF02746">
    <property type="entry name" value="MR_MLE_N"/>
    <property type="match status" value="1"/>
</dbReference>
<keyword evidence="2 7" id="KW-0474">Menaquinone biosynthesis</keyword>
<dbReference type="EMBL" id="NOWF01000007">
    <property type="protein sequence ID" value="OYD07093.1"/>
    <property type="molecule type" value="Genomic_DNA"/>
</dbReference>
<comment type="similarity">
    <text evidence="7">Belongs to the mandelate racemase/muconate lactonizing enzyme family. MenC type 2 subfamily.</text>
</comment>
<organism evidence="9 10">
    <name type="scientific">Paludifilum halophilum</name>
    <dbReference type="NCBI Taxonomy" id="1642702"/>
    <lineage>
        <taxon>Bacteria</taxon>
        <taxon>Bacillati</taxon>
        <taxon>Bacillota</taxon>
        <taxon>Bacilli</taxon>
        <taxon>Bacillales</taxon>
        <taxon>Thermoactinomycetaceae</taxon>
        <taxon>Paludifilum</taxon>
    </lineage>
</organism>
<dbReference type="Gene3D" id="3.20.20.120">
    <property type="entry name" value="Enolase-like C-terminal domain"/>
    <property type="match status" value="1"/>
</dbReference>
<evidence type="ECO:0000256" key="3">
    <source>
        <dbReference type="ARBA" id="ARBA00022723"/>
    </source>
</evidence>
<keyword evidence="10" id="KW-1185">Reference proteome</keyword>
<dbReference type="InterPro" id="IPR029017">
    <property type="entry name" value="Enolase-like_N"/>
</dbReference>
<evidence type="ECO:0000256" key="6">
    <source>
        <dbReference type="ARBA" id="ARBA00029491"/>
    </source>
</evidence>
<evidence type="ECO:0000256" key="2">
    <source>
        <dbReference type="ARBA" id="ARBA00022428"/>
    </source>
</evidence>
<dbReference type="Gene3D" id="3.30.390.10">
    <property type="entry name" value="Enolase-like, N-terminal domain"/>
    <property type="match status" value="1"/>
</dbReference>
<dbReference type="OrthoDB" id="9774531at2"/>
<dbReference type="InterPro" id="IPR013341">
    <property type="entry name" value="Mandelate_racemase_N_dom"/>
</dbReference>
<dbReference type="SFLD" id="SFLDG00180">
    <property type="entry name" value="muconate_cycloisomerase"/>
    <property type="match status" value="1"/>
</dbReference>
<feature type="binding site" evidence="7">
    <location>
        <position position="239"/>
    </location>
    <ligand>
        <name>Mg(2+)</name>
        <dbReference type="ChEBI" id="CHEBI:18420"/>
    </ligand>
</feature>
<dbReference type="HAMAP" id="MF_01933">
    <property type="entry name" value="MenC_2"/>
    <property type="match status" value="1"/>
</dbReference>
<comment type="cofactor">
    <cofactor evidence="1 7">
        <name>a divalent metal cation</name>
        <dbReference type="ChEBI" id="CHEBI:60240"/>
    </cofactor>
</comment>
<gene>
    <name evidence="7 9" type="primary">menC</name>
    <name evidence="9" type="ORF">CHM34_11860</name>
</gene>
<evidence type="ECO:0000256" key="5">
    <source>
        <dbReference type="ARBA" id="ARBA00023239"/>
    </source>
</evidence>
<evidence type="ECO:0000259" key="8">
    <source>
        <dbReference type="SMART" id="SM00922"/>
    </source>
</evidence>
<dbReference type="SUPFAM" id="SSF51604">
    <property type="entry name" value="Enolase C-terminal domain-like"/>
    <property type="match status" value="1"/>
</dbReference>
<keyword evidence="3 7" id="KW-0479">Metal-binding</keyword>
<feature type="active site" description="Proton acceptor" evidence="7">
    <location>
        <position position="263"/>
    </location>
</feature>
<dbReference type="PANTHER" id="PTHR48073:SF5">
    <property type="entry name" value="O-SUCCINYLBENZOATE SYNTHASE"/>
    <property type="match status" value="1"/>
</dbReference>
<keyword evidence="5 7" id="KW-0456">Lyase</keyword>
<evidence type="ECO:0000313" key="10">
    <source>
        <dbReference type="Proteomes" id="UP000215459"/>
    </source>
</evidence>
<dbReference type="UniPathway" id="UPA01057">
    <property type="reaction ID" value="UER00165"/>
</dbReference>
<feature type="domain" description="Mandelate racemase/muconate lactonizing enzyme C-terminal" evidence="8">
    <location>
        <begin position="143"/>
        <end position="235"/>
    </location>
</feature>
<comment type="pathway">
    <text evidence="7">Quinol/quinone metabolism; 1,4-dihydroxy-2-naphthoate biosynthesis; 1,4-dihydroxy-2-naphthoate from chorismate: step 4/7.</text>
</comment>
<dbReference type="GO" id="GO:0000287">
    <property type="term" value="F:magnesium ion binding"/>
    <property type="evidence" value="ECO:0007669"/>
    <property type="project" value="UniProtKB-UniRule"/>
</dbReference>
<comment type="pathway">
    <text evidence="7">Quinol/quinone metabolism; menaquinone biosynthesis.</text>
</comment>
<name>A0A235B490_9BACL</name>
<proteinExistence type="inferred from homology"/>
<dbReference type="NCBIfam" id="TIGR01928">
    <property type="entry name" value="menC_lowGC_arch"/>
    <property type="match status" value="1"/>
</dbReference>
<dbReference type="InterPro" id="IPR029065">
    <property type="entry name" value="Enolase_C-like"/>
</dbReference>
<dbReference type="GO" id="GO:0016854">
    <property type="term" value="F:racemase and epimerase activity"/>
    <property type="evidence" value="ECO:0007669"/>
    <property type="project" value="UniProtKB-ARBA"/>
</dbReference>
<dbReference type="SUPFAM" id="SSF54826">
    <property type="entry name" value="Enolase N-terminal domain-like"/>
    <property type="match status" value="1"/>
</dbReference>
<dbReference type="AlphaFoldDB" id="A0A235B490"/>
<reference evidence="9 10" key="1">
    <citation type="submission" date="2017-07" db="EMBL/GenBank/DDBJ databases">
        <title>The genome sequence of Paludifilum halophilum highlights mechanisms for microbial adaptation to high salt environemnts.</title>
        <authorList>
            <person name="Belbahri L."/>
        </authorList>
    </citation>
    <scope>NUCLEOTIDE SEQUENCE [LARGE SCALE GENOMIC DNA]</scope>
    <source>
        <strain evidence="9 10">DSM 102817</strain>
    </source>
</reference>
<dbReference type="InterPro" id="IPR047585">
    <property type="entry name" value="MenC"/>
</dbReference>
<comment type="catalytic activity">
    <reaction evidence="7">
        <text>(1R,6R)-6-hydroxy-2-succinyl-cyclohexa-2,4-diene-1-carboxylate = 2-succinylbenzoate + H2O</text>
        <dbReference type="Rhea" id="RHEA:10196"/>
        <dbReference type="ChEBI" id="CHEBI:15377"/>
        <dbReference type="ChEBI" id="CHEBI:18325"/>
        <dbReference type="ChEBI" id="CHEBI:58689"/>
        <dbReference type="EC" id="4.2.1.113"/>
    </reaction>
</comment>
<dbReference type="RefSeq" id="WP_094264837.1">
    <property type="nucleotide sequence ID" value="NZ_NOWF01000007.1"/>
</dbReference>
<evidence type="ECO:0000256" key="7">
    <source>
        <dbReference type="HAMAP-Rule" id="MF_01933"/>
    </source>
</evidence>
<dbReference type="InterPro" id="IPR013342">
    <property type="entry name" value="Mandelate_racemase_C"/>
</dbReference>
<feature type="binding site" evidence="7">
    <location>
        <position position="189"/>
    </location>
    <ligand>
        <name>Mg(2+)</name>
        <dbReference type="ChEBI" id="CHEBI:18420"/>
    </ligand>
</feature>
<dbReference type="CDD" id="cd03317">
    <property type="entry name" value="NAAAR"/>
    <property type="match status" value="1"/>
</dbReference>
<dbReference type="SFLD" id="SFLDS00001">
    <property type="entry name" value="Enolase"/>
    <property type="match status" value="1"/>
</dbReference>
<accession>A0A235B490</accession>
<dbReference type="InterPro" id="IPR036849">
    <property type="entry name" value="Enolase-like_C_sf"/>
</dbReference>
<dbReference type="Proteomes" id="UP000215459">
    <property type="component" value="Unassembled WGS sequence"/>
</dbReference>
<dbReference type="InterPro" id="IPR010197">
    <property type="entry name" value="OSBS/NAAAR"/>
</dbReference>
<dbReference type="PANTHER" id="PTHR48073">
    <property type="entry name" value="O-SUCCINYLBENZOATE SYNTHASE-RELATED"/>
    <property type="match status" value="1"/>
</dbReference>
<dbReference type="EC" id="4.2.1.113" evidence="6 7"/>
<comment type="caution">
    <text evidence="9">The sequence shown here is derived from an EMBL/GenBank/DDBJ whole genome shotgun (WGS) entry which is preliminary data.</text>
</comment>
<feature type="binding site" evidence="7">
    <location>
        <position position="214"/>
    </location>
    <ligand>
        <name>Mg(2+)</name>
        <dbReference type="ChEBI" id="CHEBI:18420"/>
    </ligand>
</feature>
<dbReference type="Pfam" id="PF13378">
    <property type="entry name" value="MR_MLE_C"/>
    <property type="match status" value="1"/>
</dbReference>
<comment type="function">
    <text evidence="7">Converts 2-succinyl-6-hydroxy-2,4-cyclohexadiene-1-carboxylate (SHCHC) to 2-succinylbenzoate (OSB).</text>
</comment>
<feature type="active site" description="Proton donor" evidence="7">
    <location>
        <position position="164"/>
    </location>
</feature>
<sequence length="368" mass="41247">MRIEEIRLHRIQMPLKSPFANRLTVVSDRELIIVEAFDSEGRTGLGECVAFSEPWYTEETVDTCWHVMERFLIPLALGQPLEHPREVSRRFAPIRRNHMAKAAIEGAVWDLYCRRRGLSLAEALGGTRRRIEAGVAVGAQLTMDRMLGAIEERVSEGYRRIKVKIKPGADLRVLERIRGAFPDLPLMADANSAYTLADLPKLKQLDDLNLLMIEQPLAADDIVDHAKVQAAIQTPVCLDESICSVDDARRAIELGSCRVINVKIGRVGGLWEAKRIHDLCRERGIDLWCGGMLEAGVSRAHNIALASLPHFNLPGDISASSRYWERDVTVPEVTVDRGMISVPREPGIGVELDRHRLDEVTVASRRYP</sequence>
<evidence type="ECO:0000256" key="1">
    <source>
        <dbReference type="ARBA" id="ARBA00001968"/>
    </source>
</evidence>
<dbReference type="GO" id="GO:0009234">
    <property type="term" value="P:menaquinone biosynthetic process"/>
    <property type="evidence" value="ECO:0007669"/>
    <property type="project" value="UniProtKB-UniRule"/>
</dbReference>
<dbReference type="SFLD" id="SFLDF00009">
    <property type="entry name" value="o-succinylbenzoate_synthase"/>
    <property type="match status" value="1"/>
</dbReference>
<dbReference type="UniPathway" id="UPA00079"/>
<dbReference type="SMART" id="SM00922">
    <property type="entry name" value="MR_MLE"/>
    <property type="match status" value="1"/>
</dbReference>
<protein>
    <recommendedName>
        <fullName evidence="6 7">o-succinylbenzoate synthase</fullName>
        <shortName evidence="7">OSB synthase</shortName>
        <shortName evidence="7">OSBS</shortName>
        <ecNumber evidence="6 7">4.2.1.113</ecNumber>
    </recommendedName>
    <alternativeName>
        <fullName evidence="7">4-(2'-carboxyphenyl)-4-oxybutyric acid synthase</fullName>
    </alternativeName>
    <alternativeName>
        <fullName evidence="7">o-succinylbenzoic acid synthase</fullName>
    </alternativeName>
</protein>
<evidence type="ECO:0000256" key="4">
    <source>
        <dbReference type="ARBA" id="ARBA00022842"/>
    </source>
</evidence>
<evidence type="ECO:0000313" key="9">
    <source>
        <dbReference type="EMBL" id="OYD07093.1"/>
    </source>
</evidence>
<keyword evidence="4 7" id="KW-0460">Magnesium</keyword>
<dbReference type="GO" id="GO:0043748">
    <property type="term" value="F:O-succinylbenzoate synthase activity"/>
    <property type="evidence" value="ECO:0007669"/>
    <property type="project" value="UniProtKB-EC"/>
</dbReference>